<keyword evidence="9 14" id="KW-0472">Membrane</keyword>
<dbReference type="GO" id="GO:0062054">
    <property type="term" value="F:fluoride channel activity"/>
    <property type="evidence" value="ECO:0007669"/>
    <property type="project" value="UniProtKB-UniRule"/>
</dbReference>
<proteinExistence type="inferred from homology"/>
<feature type="transmembrane region" description="Helical" evidence="14">
    <location>
        <begin position="97"/>
        <end position="119"/>
    </location>
</feature>
<dbReference type="GO" id="GO:0140114">
    <property type="term" value="P:cellular detoxification of fluoride"/>
    <property type="evidence" value="ECO:0007669"/>
    <property type="project" value="UniProtKB-UniRule"/>
</dbReference>
<dbReference type="NCBIfam" id="TIGR00494">
    <property type="entry name" value="crcB"/>
    <property type="match status" value="1"/>
</dbReference>
<sequence length="120" mass="13210">MLLEALAIIFGGSLGALSRYHIGIMIMARFPHPPIPFAMLVINVLGSIALGVVLGLNLNSQLLLATLATGYLGAFTTFSTFSVEAIQLWEKQYYRQFFEYIILTVSFCIIGYLIGFSLLV</sequence>
<keyword evidence="6 14" id="KW-1133">Transmembrane helix</keyword>
<feature type="binding site" evidence="14">
    <location>
        <position position="73"/>
    </location>
    <ligand>
        <name>Na(+)</name>
        <dbReference type="ChEBI" id="CHEBI:29101"/>
        <note>structural</note>
    </ligand>
</feature>
<evidence type="ECO:0000256" key="8">
    <source>
        <dbReference type="ARBA" id="ARBA00023065"/>
    </source>
</evidence>
<reference evidence="15 16" key="1">
    <citation type="submission" date="2016-09" db="EMBL/GenBank/DDBJ databases">
        <title>Draft genome sequence for the type strain of Desulfuribacillus alkaliarsenatis AHT28, an obligately anaerobic, sulfidogenic bacterium isolated from Russian soda lake sediments.</title>
        <authorList>
            <person name="Abin C.A."/>
            <person name="Hollibaugh J.T."/>
        </authorList>
    </citation>
    <scope>NUCLEOTIDE SEQUENCE [LARGE SCALE GENOMIC DNA]</scope>
    <source>
        <strain evidence="15 16">AHT28</strain>
    </source>
</reference>
<evidence type="ECO:0000256" key="13">
    <source>
        <dbReference type="ARBA" id="ARBA00049940"/>
    </source>
</evidence>
<evidence type="ECO:0000313" key="16">
    <source>
        <dbReference type="Proteomes" id="UP000094296"/>
    </source>
</evidence>
<dbReference type="GO" id="GO:0005886">
    <property type="term" value="C:plasma membrane"/>
    <property type="evidence" value="ECO:0007669"/>
    <property type="project" value="UniProtKB-SubCell"/>
</dbReference>
<evidence type="ECO:0000256" key="3">
    <source>
        <dbReference type="ARBA" id="ARBA00022475"/>
    </source>
</evidence>
<evidence type="ECO:0000256" key="11">
    <source>
        <dbReference type="ARBA" id="ARBA00035120"/>
    </source>
</evidence>
<dbReference type="Pfam" id="PF02537">
    <property type="entry name" value="CRCB"/>
    <property type="match status" value="1"/>
</dbReference>
<keyword evidence="5 14" id="KW-0479">Metal-binding</keyword>
<evidence type="ECO:0000256" key="7">
    <source>
        <dbReference type="ARBA" id="ARBA00023053"/>
    </source>
</evidence>
<comment type="activity regulation">
    <text evidence="14">Na(+) is not transported, but it plays an essential structural role and its presence is essential for fluoride channel function.</text>
</comment>
<keyword evidence="16" id="KW-1185">Reference proteome</keyword>
<comment type="catalytic activity">
    <reaction evidence="12">
        <text>fluoride(in) = fluoride(out)</text>
        <dbReference type="Rhea" id="RHEA:76159"/>
        <dbReference type="ChEBI" id="CHEBI:17051"/>
    </reaction>
    <physiologicalReaction direction="left-to-right" evidence="12">
        <dbReference type="Rhea" id="RHEA:76160"/>
    </physiologicalReaction>
</comment>
<protein>
    <recommendedName>
        <fullName evidence="14">Fluoride-specific ion channel FluC</fullName>
    </recommendedName>
</protein>
<keyword evidence="4 14" id="KW-0812">Transmembrane</keyword>
<dbReference type="InterPro" id="IPR003691">
    <property type="entry name" value="FluC"/>
</dbReference>
<keyword evidence="7 14" id="KW-0915">Sodium</keyword>
<keyword evidence="10 14" id="KW-0407">Ion channel</keyword>
<keyword evidence="3 14" id="KW-1003">Cell membrane</keyword>
<keyword evidence="8 14" id="KW-0406">Ion transport</keyword>
<evidence type="ECO:0000256" key="2">
    <source>
        <dbReference type="ARBA" id="ARBA00022448"/>
    </source>
</evidence>
<dbReference type="PANTHER" id="PTHR28259:SF16">
    <property type="entry name" value="FLUORIDE-SPECIFIC ION CHANNEL FLUC 2"/>
    <property type="match status" value="1"/>
</dbReference>
<evidence type="ECO:0000256" key="1">
    <source>
        <dbReference type="ARBA" id="ARBA00004651"/>
    </source>
</evidence>
<comment type="similarity">
    <text evidence="11 14">Belongs to the fluoride channel Fluc/FEX (TC 1.A.43) family.</text>
</comment>
<dbReference type="EMBL" id="MIJE01000001">
    <property type="protein sequence ID" value="OEF98784.1"/>
    <property type="molecule type" value="Genomic_DNA"/>
</dbReference>
<comment type="function">
    <text evidence="13 14">Fluoride-specific ion channel. Important for reducing fluoride concentration in the cell, thus reducing its toxicity.</text>
</comment>
<evidence type="ECO:0000256" key="9">
    <source>
        <dbReference type="ARBA" id="ARBA00023136"/>
    </source>
</evidence>
<feature type="transmembrane region" description="Helical" evidence="14">
    <location>
        <begin position="35"/>
        <end position="56"/>
    </location>
</feature>
<evidence type="ECO:0000256" key="12">
    <source>
        <dbReference type="ARBA" id="ARBA00035585"/>
    </source>
</evidence>
<organism evidence="15 16">
    <name type="scientific">Desulfuribacillus alkaliarsenatis</name>
    <dbReference type="NCBI Taxonomy" id="766136"/>
    <lineage>
        <taxon>Bacteria</taxon>
        <taxon>Bacillati</taxon>
        <taxon>Bacillota</taxon>
        <taxon>Desulfuribacillia</taxon>
        <taxon>Desulfuribacillales</taxon>
        <taxon>Desulfuribacillaceae</taxon>
        <taxon>Desulfuribacillus</taxon>
    </lineage>
</organism>
<dbReference type="Proteomes" id="UP000094296">
    <property type="component" value="Unassembled WGS sequence"/>
</dbReference>
<feature type="binding site" evidence="14">
    <location>
        <position position="76"/>
    </location>
    <ligand>
        <name>Na(+)</name>
        <dbReference type="ChEBI" id="CHEBI:29101"/>
        <note>structural</note>
    </ligand>
</feature>
<comment type="subcellular location">
    <subcellularLocation>
        <location evidence="1 14">Cell membrane</location>
        <topology evidence="1 14">Multi-pass membrane protein</topology>
    </subcellularLocation>
</comment>
<dbReference type="GO" id="GO:0046872">
    <property type="term" value="F:metal ion binding"/>
    <property type="evidence" value="ECO:0007669"/>
    <property type="project" value="UniProtKB-KW"/>
</dbReference>
<evidence type="ECO:0000256" key="5">
    <source>
        <dbReference type="ARBA" id="ARBA00022723"/>
    </source>
</evidence>
<evidence type="ECO:0000256" key="10">
    <source>
        <dbReference type="ARBA" id="ARBA00023303"/>
    </source>
</evidence>
<dbReference type="STRING" id="766136.BHF68_02635"/>
<gene>
    <name evidence="14" type="primary">fluC</name>
    <name evidence="14" type="synonym">crcB</name>
    <name evidence="15" type="ORF">BHF68_02635</name>
</gene>
<feature type="transmembrane region" description="Helical" evidence="14">
    <location>
        <begin position="62"/>
        <end position="85"/>
    </location>
</feature>
<dbReference type="PANTHER" id="PTHR28259">
    <property type="entry name" value="FLUORIDE EXPORT PROTEIN 1-RELATED"/>
    <property type="match status" value="1"/>
</dbReference>
<evidence type="ECO:0000256" key="14">
    <source>
        <dbReference type="HAMAP-Rule" id="MF_00454"/>
    </source>
</evidence>
<name>A0A1E5G7S4_9FIRM</name>
<keyword evidence="2 14" id="KW-0813">Transport</keyword>
<evidence type="ECO:0000256" key="4">
    <source>
        <dbReference type="ARBA" id="ARBA00022692"/>
    </source>
</evidence>
<evidence type="ECO:0000313" key="15">
    <source>
        <dbReference type="EMBL" id="OEF98784.1"/>
    </source>
</evidence>
<dbReference type="AlphaFoldDB" id="A0A1E5G7S4"/>
<feature type="transmembrane region" description="Helical" evidence="14">
    <location>
        <begin position="6"/>
        <end position="28"/>
    </location>
</feature>
<accession>A0A1E5G7S4</accession>
<comment type="caution">
    <text evidence="15">The sequence shown here is derived from an EMBL/GenBank/DDBJ whole genome shotgun (WGS) entry which is preliminary data.</text>
</comment>
<dbReference type="HAMAP" id="MF_00454">
    <property type="entry name" value="FluC"/>
    <property type="match status" value="1"/>
</dbReference>
<evidence type="ECO:0000256" key="6">
    <source>
        <dbReference type="ARBA" id="ARBA00022989"/>
    </source>
</evidence>